<dbReference type="InterPro" id="IPR020904">
    <property type="entry name" value="Sc_DH/Rdtase_CS"/>
</dbReference>
<dbReference type="EMBL" id="JBDIZK010000008">
    <property type="protein sequence ID" value="MEN3748415.1"/>
    <property type="molecule type" value="Genomic_DNA"/>
</dbReference>
<dbReference type="SUPFAM" id="SSF51735">
    <property type="entry name" value="NAD(P)-binding Rossmann-fold domains"/>
    <property type="match status" value="1"/>
</dbReference>
<dbReference type="PANTHER" id="PTHR44196">
    <property type="entry name" value="DEHYDROGENASE/REDUCTASE SDR FAMILY MEMBER 7B"/>
    <property type="match status" value="1"/>
</dbReference>
<proteinExistence type="inferred from homology"/>
<evidence type="ECO:0000313" key="5">
    <source>
        <dbReference type="Proteomes" id="UP001427805"/>
    </source>
</evidence>
<dbReference type="PANTHER" id="PTHR44196:SF1">
    <property type="entry name" value="DEHYDROGENASE_REDUCTASE SDR FAMILY MEMBER 7B"/>
    <property type="match status" value="1"/>
</dbReference>
<dbReference type="InterPro" id="IPR057326">
    <property type="entry name" value="KR_dom"/>
</dbReference>
<sequence length="251" mass="26980">MKTSGSTILITGGTSGIGRALAEALHDRGNRVIVTGRRQALLDEIADARPGIAGLKADLSDPAELDRFAATVRERFPELDIVFANAGISRGEDVTADDWTTADAEAMVATNIVGTMRLAAALLPHLRRQQDAAFVATTSNLAFVPLASYPAYSATKAFLHSWLQSLRHQLRNTSVEVLELSPPYVQTELSGPAQASDPYAMPLDAFIAEVMTVLETGAHPDGEILVAHDRQVRTAERDGRFAEQFGAMNPD</sequence>
<accession>A0ABV0BA06</accession>
<evidence type="ECO:0000313" key="4">
    <source>
        <dbReference type="EMBL" id="MEN3748415.1"/>
    </source>
</evidence>
<comment type="similarity">
    <text evidence="1">Belongs to the short-chain dehydrogenases/reductases (SDR) family.</text>
</comment>
<gene>
    <name evidence="4" type="ORF">TPR58_14665</name>
</gene>
<keyword evidence="2" id="KW-0560">Oxidoreductase</keyword>
<evidence type="ECO:0000256" key="2">
    <source>
        <dbReference type="ARBA" id="ARBA00023002"/>
    </source>
</evidence>
<dbReference type="SMART" id="SM00822">
    <property type="entry name" value="PKS_KR"/>
    <property type="match status" value="1"/>
</dbReference>
<reference evidence="4 5" key="1">
    <citation type="submission" date="2024-05" db="EMBL/GenBank/DDBJ databases">
        <title>Sphingomonas sp. HF-S3 16S ribosomal RNA gene Genome sequencing and assembly.</title>
        <authorList>
            <person name="Lee H."/>
        </authorList>
    </citation>
    <scope>NUCLEOTIDE SEQUENCE [LARGE SCALE GENOMIC DNA]</scope>
    <source>
        <strain evidence="4 5">HF-S3</strain>
    </source>
</reference>
<evidence type="ECO:0000256" key="1">
    <source>
        <dbReference type="ARBA" id="ARBA00006484"/>
    </source>
</evidence>
<comment type="caution">
    <text evidence="4">The sequence shown here is derived from an EMBL/GenBank/DDBJ whole genome shotgun (WGS) entry which is preliminary data.</text>
</comment>
<dbReference type="Pfam" id="PF00106">
    <property type="entry name" value="adh_short"/>
    <property type="match status" value="1"/>
</dbReference>
<dbReference type="Proteomes" id="UP001427805">
    <property type="component" value="Unassembled WGS sequence"/>
</dbReference>
<organism evidence="4 5">
    <name type="scientific">Sphingomonas rustica</name>
    <dbReference type="NCBI Taxonomy" id="3103142"/>
    <lineage>
        <taxon>Bacteria</taxon>
        <taxon>Pseudomonadati</taxon>
        <taxon>Pseudomonadota</taxon>
        <taxon>Alphaproteobacteria</taxon>
        <taxon>Sphingomonadales</taxon>
        <taxon>Sphingomonadaceae</taxon>
        <taxon>Sphingomonas</taxon>
    </lineage>
</organism>
<keyword evidence="5" id="KW-1185">Reference proteome</keyword>
<dbReference type="RefSeq" id="WP_346247438.1">
    <property type="nucleotide sequence ID" value="NZ_JBDIZK010000008.1"/>
</dbReference>
<evidence type="ECO:0000259" key="3">
    <source>
        <dbReference type="SMART" id="SM00822"/>
    </source>
</evidence>
<dbReference type="PRINTS" id="PR00081">
    <property type="entry name" value="GDHRDH"/>
</dbReference>
<name>A0ABV0BA06_9SPHN</name>
<protein>
    <submittedName>
        <fullName evidence="4">SDR family NAD(P)-dependent oxidoreductase</fullName>
    </submittedName>
</protein>
<dbReference type="InterPro" id="IPR036291">
    <property type="entry name" value="NAD(P)-bd_dom_sf"/>
</dbReference>
<feature type="domain" description="Ketoreductase" evidence="3">
    <location>
        <begin position="6"/>
        <end position="181"/>
    </location>
</feature>
<dbReference type="PROSITE" id="PS00061">
    <property type="entry name" value="ADH_SHORT"/>
    <property type="match status" value="1"/>
</dbReference>
<dbReference type="InterPro" id="IPR002347">
    <property type="entry name" value="SDR_fam"/>
</dbReference>
<dbReference type="Gene3D" id="3.40.50.720">
    <property type="entry name" value="NAD(P)-binding Rossmann-like Domain"/>
    <property type="match status" value="1"/>
</dbReference>